<feature type="domain" description="MOFRL-associated" evidence="10">
    <location>
        <begin position="8"/>
        <end position="254"/>
    </location>
</feature>
<name>A0AAW1MHV1_POPJA</name>
<dbReference type="EC" id="2.7.1.31" evidence="3"/>
<dbReference type="InterPro" id="IPR037035">
    <property type="entry name" value="GK-like_C_sf"/>
</dbReference>
<sequence>MYNNSQPLSQIFMQGVAAVRPEKLLASAVRIEDDNLIVNNNAFHIKKHCYVVGFGKAVLGMAVQLEKILGSALLSGIVTVPQDIFDTFAALPDLLPAPDTRITFIEGAKNNLPDLNAHNGAIKIQSFIRNIEDGNVLIVLISGGGSALLPSPKHPLTLKEKTALIQSLSKAGATIVELNTVRKKLSELKGGKLALLAKHLTVVTLILSDVIGDPLDYIASGPTVPNLDEPDAALNILRKYHLLDVVPQSVRQILVSDTEFSGTTNADQFDWVSNVVIGNNKMACEGAAEQARKLGYQTIILTRLISADVGYLSEWYGRLVRLIITYSQSELRELFEYTRSKMWYDLVNVDEILRFDMEKPICLIGAGEPTLVVQGNGRGGRNQELALRVSLELDNIGTTKKIMFLSAGTDGIDGPTDVAGAVGYLRLVSDARSVGIQPTEFLSNNDSYGFYASFKNGEYFIKTGHTGTNVMDLHVITIEP</sequence>
<comment type="catalytic activity">
    <reaction evidence="1">
        <text>(R)-glycerate + ATP = (2R)-3-phosphoglycerate + ADP + H(+)</text>
        <dbReference type="Rhea" id="RHEA:23516"/>
        <dbReference type="ChEBI" id="CHEBI:15378"/>
        <dbReference type="ChEBI" id="CHEBI:16659"/>
        <dbReference type="ChEBI" id="CHEBI:30616"/>
        <dbReference type="ChEBI" id="CHEBI:58272"/>
        <dbReference type="ChEBI" id="CHEBI:456216"/>
        <dbReference type="EC" id="2.7.1.31"/>
    </reaction>
</comment>
<evidence type="ECO:0000256" key="4">
    <source>
        <dbReference type="ARBA" id="ARBA00020720"/>
    </source>
</evidence>
<dbReference type="PANTHER" id="PTHR12227:SF0">
    <property type="entry name" value="GLYCERATE KINASE"/>
    <property type="match status" value="1"/>
</dbReference>
<dbReference type="Pfam" id="PF05161">
    <property type="entry name" value="MOFRL"/>
    <property type="match status" value="1"/>
</dbReference>
<gene>
    <name evidence="11" type="ORF">QE152_g5587</name>
</gene>
<dbReference type="SUPFAM" id="SSF82544">
    <property type="entry name" value="GckA/TtuD-like"/>
    <property type="match status" value="1"/>
</dbReference>
<keyword evidence="8" id="KW-0067">ATP-binding</keyword>
<dbReference type="EMBL" id="JASPKY010000034">
    <property type="protein sequence ID" value="KAK9747119.1"/>
    <property type="molecule type" value="Genomic_DNA"/>
</dbReference>
<comment type="caution">
    <text evidence="11">The sequence shown here is derived from an EMBL/GenBank/DDBJ whole genome shotgun (WGS) entry which is preliminary data.</text>
</comment>
<accession>A0AAW1MHV1</accession>
<comment type="similarity">
    <text evidence="2">Belongs to the glycerate kinase type-2 family.</text>
</comment>
<evidence type="ECO:0000259" key="9">
    <source>
        <dbReference type="Pfam" id="PF05161"/>
    </source>
</evidence>
<evidence type="ECO:0000313" key="11">
    <source>
        <dbReference type="EMBL" id="KAK9747119.1"/>
    </source>
</evidence>
<dbReference type="GO" id="GO:0005524">
    <property type="term" value="F:ATP binding"/>
    <property type="evidence" value="ECO:0007669"/>
    <property type="project" value="UniProtKB-KW"/>
</dbReference>
<dbReference type="PANTHER" id="PTHR12227">
    <property type="entry name" value="GLYCERATE KINASE"/>
    <property type="match status" value="1"/>
</dbReference>
<dbReference type="InterPro" id="IPR025286">
    <property type="entry name" value="MOFRL_assoc_dom"/>
</dbReference>
<dbReference type="Gene3D" id="3.40.1480.10">
    <property type="entry name" value="MOFRL domain"/>
    <property type="match status" value="1"/>
</dbReference>
<evidence type="ECO:0000256" key="2">
    <source>
        <dbReference type="ARBA" id="ARBA00005393"/>
    </source>
</evidence>
<evidence type="ECO:0000259" key="10">
    <source>
        <dbReference type="Pfam" id="PF13660"/>
    </source>
</evidence>
<evidence type="ECO:0000256" key="5">
    <source>
        <dbReference type="ARBA" id="ARBA00022679"/>
    </source>
</evidence>
<dbReference type="GO" id="GO:0005737">
    <property type="term" value="C:cytoplasm"/>
    <property type="evidence" value="ECO:0007669"/>
    <property type="project" value="TreeGrafter"/>
</dbReference>
<evidence type="ECO:0000256" key="3">
    <source>
        <dbReference type="ARBA" id="ARBA00012101"/>
    </source>
</evidence>
<dbReference type="AlphaFoldDB" id="A0AAW1MHV1"/>
<evidence type="ECO:0000256" key="8">
    <source>
        <dbReference type="ARBA" id="ARBA00022840"/>
    </source>
</evidence>
<protein>
    <recommendedName>
        <fullName evidence="4">Glycerate kinase</fullName>
        <ecNumber evidence="3">2.7.1.31</ecNumber>
    </recommendedName>
</protein>
<evidence type="ECO:0000256" key="7">
    <source>
        <dbReference type="ARBA" id="ARBA00022777"/>
    </source>
</evidence>
<evidence type="ECO:0000256" key="1">
    <source>
        <dbReference type="ARBA" id="ARBA00000694"/>
    </source>
</evidence>
<feature type="domain" description="MOFRL" evidence="9">
    <location>
        <begin position="362"/>
        <end position="472"/>
    </location>
</feature>
<keyword evidence="6" id="KW-0547">Nucleotide-binding</keyword>
<dbReference type="GO" id="GO:0008887">
    <property type="term" value="F:glycerate kinase activity"/>
    <property type="evidence" value="ECO:0007669"/>
    <property type="project" value="UniProtKB-EC"/>
</dbReference>
<dbReference type="FunFam" id="3.40.50.10180:FF:000001">
    <property type="entry name" value="Glycerate kinase"/>
    <property type="match status" value="1"/>
</dbReference>
<organism evidence="11 12">
    <name type="scientific">Popillia japonica</name>
    <name type="common">Japanese beetle</name>
    <dbReference type="NCBI Taxonomy" id="7064"/>
    <lineage>
        <taxon>Eukaryota</taxon>
        <taxon>Metazoa</taxon>
        <taxon>Ecdysozoa</taxon>
        <taxon>Arthropoda</taxon>
        <taxon>Hexapoda</taxon>
        <taxon>Insecta</taxon>
        <taxon>Pterygota</taxon>
        <taxon>Neoptera</taxon>
        <taxon>Endopterygota</taxon>
        <taxon>Coleoptera</taxon>
        <taxon>Polyphaga</taxon>
        <taxon>Scarabaeiformia</taxon>
        <taxon>Scarabaeidae</taxon>
        <taxon>Rutelinae</taxon>
        <taxon>Popillia</taxon>
    </lineage>
</organism>
<proteinExistence type="inferred from homology"/>
<dbReference type="InterPro" id="IPR007835">
    <property type="entry name" value="MOFRL"/>
</dbReference>
<evidence type="ECO:0000313" key="12">
    <source>
        <dbReference type="Proteomes" id="UP001458880"/>
    </source>
</evidence>
<dbReference type="Gene3D" id="3.40.50.10180">
    <property type="entry name" value="Glycerate kinase, MOFRL-like N-terminal domain"/>
    <property type="match status" value="1"/>
</dbReference>
<dbReference type="Proteomes" id="UP001458880">
    <property type="component" value="Unassembled WGS sequence"/>
</dbReference>
<dbReference type="Pfam" id="PF13660">
    <property type="entry name" value="DUF4147"/>
    <property type="match status" value="1"/>
</dbReference>
<dbReference type="InterPro" id="IPR039760">
    <property type="entry name" value="MOFRL_protein"/>
</dbReference>
<reference evidence="11 12" key="1">
    <citation type="journal article" date="2024" name="BMC Genomics">
        <title>De novo assembly and annotation of Popillia japonica's genome with initial clues to its potential as an invasive pest.</title>
        <authorList>
            <person name="Cucini C."/>
            <person name="Boschi S."/>
            <person name="Funari R."/>
            <person name="Cardaioli E."/>
            <person name="Iannotti N."/>
            <person name="Marturano G."/>
            <person name="Paoli F."/>
            <person name="Bruttini M."/>
            <person name="Carapelli A."/>
            <person name="Frati F."/>
            <person name="Nardi F."/>
        </authorList>
    </citation>
    <scope>NUCLEOTIDE SEQUENCE [LARGE SCALE GENOMIC DNA]</scope>
    <source>
        <strain evidence="11">DMR45628</strain>
    </source>
</reference>
<evidence type="ECO:0000256" key="6">
    <source>
        <dbReference type="ARBA" id="ARBA00022741"/>
    </source>
</evidence>
<keyword evidence="5" id="KW-0808">Transferase</keyword>
<dbReference type="InterPro" id="IPR038614">
    <property type="entry name" value="GK_N_sf"/>
</dbReference>
<keyword evidence="7" id="KW-0418">Kinase</keyword>
<keyword evidence="12" id="KW-1185">Reference proteome</keyword>